<dbReference type="EMBL" id="BBYR01000029">
    <property type="protein sequence ID" value="GAP35836.1"/>
    <property type="molecule type" value="Genomic_DNA"/>
</dbReference>
<dbReference type="PANTHER" id="PTHR35175:SF2">
    <property type="entry name" value="DUF1289 DOMAIN-CONTAINING PROTEIN"/>
    <property type="match status" value="1"/>
</dbReference>
<reference evidence="2 3" key="2">
    <citation type="journal article" date="2016" name="Science">
        <title>A bacterium that degrades and assimilates poly(ethylene terephthalate).</title>
        <authorList>
            <person name="Yoshida S."/>
            <person name="Hiraga K."/>
            <person name="Takehana T."/>
            <person name="Taniguchi I."/>
            <person name="Yamaji H."/>
            <person name="Maeda Y."/>
            <person name="Toyohara K."/>
            <person name="Miyamoto K."/>
            <person name="Kimura Y."/>
            <person name="Oda K."/>
        </authorList>
    </citation>
    <scope>NUCLEOTIDE SEQUENCE [LARGE SCALE GENOMIC DNA]</scope>
    <source>
        <strain evidence="3">NBRC 110686 / TISTR 2288 / 201-F6</strain>
    </source>
</reference>
<dbReference type="AlphaFoldDB" id="A0A0K8NZM6"/>
<feature type="compositionally biased region" description="Pro residues" evidence="1">
    <location>
        <begin position="1"/>
        <end position="10"/>
    </location>
</feature>
<keyword evidence="3" id="KW-1185">Reference proteome</keyword>
<dbReference type="RefSeq" id="WP_054019871.1">
    <property type="nucleotide sequence ID" value="NZ_BBYR01000029.1"/>
</dbReference>
<evidence type="ECO:0000313" key="3">
    <source>
        <dbReference type="Proteomes" id="UP000037660"/>
    </source>
</evidence>
<feature type="region of interest" description="Disordered" evidence="1">
    <location>
        <begin position="1"/>
        <end position="24"/>
    </location>
</feature>
<dbReference type="GO" id="GO:0004812">
    <property type="term" value="F:aminoacyl-tRNA ligase activity"/>
    <property type="evidence" value="ECO:0007669"/>
    <property type="project" value="UniProtKB-KW"/>
</dbReference>
<dbReference type="STRING" id="1547922.ISF6_1609"/>
<keyword evidence="2" id="KW-0030">Aminoacyl-tRNA synthetase</keyword>
<dbReference type="InterPro" id="IPR010710">
    <property type="entry name" value="DUF1289"/>
</dbReference>
<reference evidence="3" key="1">
    <citation type="submission" date="2015-07" db="EMBL/GenBank/DDBJ databases">
        <title>Discovery of a poly(ethylene terephthalate assimilation.</title>
        <authorList>
            <person name="Yoshida S."/>
            <person name="Hiraga K."/>
            <person name="Takehana T."/>
            <person name="Taniguchi I."/>
            <person name="Yamaji H."/>
            <person name="Maeda Y."/>
            <person name="Toyohara K."/>
            <person name="Miyamoto K."/>
            <person name="Kimura Y."/>
            <person name="Oda K."/>
        </authorList>
    </citation>
    <scope>NUCLEOTIDE SEQUENCE [LARGE SCALE GENOMIC DNA]</scope>
    <source>
        <strain evidence="3">NBRC 110686 / TISTR 2288 / 201-F6</strain>
    </source>
</reference>
<sequence length="77" mass="8285">MPAPPVPPARRPVSDGPPTGPGPVPSPCIDVCRMDPATGWCLGCRRTIDEIAAWSRMDDAARRRVWALLPDRRPAGA</sequence>
<comment type="caution">
    <text evidence="2">The sequence shown here is derived from an EMBL/GenBank/DDBJ whole genome shotgun (WGS) entry which is preliminary data.</text>
</comment>
<dbReference type="Pfam" id="PF06945">
    <property type="entry name" value="DUF1289"/>
    <property type="match status" value="1"/>
</dbReference>
<organism evidence="2 3">
    <name type="scientific">Piscinibacter sakaiensis</name>
    <name type="common">Ideonella sakaiensis</name>
    <dbReference type="NCBI Taxonomy" id="1547922"/>
    <lineage>
        <taxon>Bacteria</taxon>
        <taxon>Pseudomonadati</taxon>
        <taxon>Pseudomonadota</taxon>
        <taxon>Betaproteobacteria</taxon>
        <taxon>Burkholderiales</taxon>
        <taxon>Sphaerotilaceae</taxon>
        <taxon>Piscinibacter</taxon>
    </lineage>
</organism>
<accession>A0A0K8NZM6</accession>
<protein>
    <submittedName>
        <fullName evidence="2">YbaK/prolyl-tRNA synthetase associated region</fullName>
    </submittedName>
</protein>
<name>A0A0K8NZM6_PISS1</name>
<proteinExistence type="predicted"/>
<dbReference type="Proteomes" id="UP000037660">
    <property type="component" value="Unassembled WGS sequence"/>
</dbReference>
<gene>
    <name evidence="2" type="ORF">ISF6_1609</name>
</gene>
<keyword evidence="2" id="KW-0436">Ligase</keyword>
<dbReference type="OrthoDB" id="8911262at2"/>
<evidence type="ECO:0000313" key="2">
    <source>
        <dbReference type="EMBL" id="GAP35836.1"/>
    </source>
</evidence>
<dbReference type="PANTHER" id="PTHR35175">
    <property type="entry name" value="DUF1289 DOMAIN-CONTAINING PROTEIN"/>
    <property type="match status" value="1"/>
</dbReference>
<evidence type="ECO:0000256" key="1">
    <source>
        <dbReference type="SAM" id="MobiDB-lite"/>
    </source>
</evidence>